<dbReference type="AlphaFoldDB" id="A0A9P6KQW8"/>
<sequence length="198" mass="21282">MPMLRRGSSPWTWMRCSDAAPIDIGPFTVGITNREARRILGGLRVARVQRVSRKIDPMGTYGANEQEQRNSGADQSLQGGRDEVQGDAVMPNWGAVRRARFSVRLWLDTQRAAAPAQERSKAASAGSCALLESFAIQHASLNQAAAASLAAPLSSCLPVFLPSYLPTFLSDTLFLSLPTPCSSRPPTPPSPPLADLLP</sequence>
<name>A0A9P6KQW8_9PLEO</name>
<proteinExistence type="predicted"/>
<feature type="compositionally biased region" description="Polar residues" evidence="1">
    <location>
        <begin position="63"/>
        <end position="78"/>
    </location>
</feature>
<evidence type="ECO:0000313" key="3">
    <source>
        <dbReference type="Proteomes" id="UP000756921"/>
    </source>
</evidence>
<reference evidence="2" key="1">
    <citation type="journal article" date="2020" name="Mol. Plant Microbe Interact.">
        <title>Genome Sequence of the Biocontrol Agent Coniothyrium minitans strain Conio (IMI 134523).</title>
        <authorList>
            <person name="Patel D."/>
            <person name="Shittu T.A."/>
            <person name="Baroncelli R."/>
            <person name="Muthumeenakshi S."/>
            <person name="Osborne T.H."/>
            <person name="Janganan T.K."/>
            <person name="Sreenivasaprasad S."/>
        </authorList>
    </citation>
    <scope>NUCLEOTIDE SEQUENCE</scope>
    <source>
        <strain evidence="2">Conio</strain>
    </source>
</reference>
<dbReference type="EMBL" id="WJXW01000006">
    <property type="protein sequence ID" value="KAF9735251.1"/>
    <property type="molecule type" value="Genomic_DNA"/>
</dbReference>
<evidence type="ECO:0000256" key="1">
    <source>
        <dbReference type="SAM" id="MobiDB-lite"/>
    </source>
</evidence>
<evidence type="ECO:0000313" key="2">
    <source>
        <dbReference type="EMBL" id="KAF9735251.1"/>
    </source>
</evidence>
<protein>
    <submittedName>
        <fullName evidence="2">Uncharacterized protein</fullName>
    </submittedName>
</protein>
<accession>A0A9P6KQW8</accession>
<organism evidence="2 3">
    <name type="scientific">Paraphaeosphaeria minitans</name>
    <dbReference type="NCBI Taxonomy" id="565426"/>
    <lineage>
        <taxon>Eukaryota</taxon>
        <taxon>Fungi</taxon>
        <taxon>Dikarya</taxon>
        <taxon>Ascomycota</taxon>
        <taxon>Pezizomycotina</taxon>
        <taxon>Dothideomycetes</taxon>
        <taxon>Pleosporomycetidae</taxon>
        <taxon>Pleosporales</taxon>
        <taxon>Massarineae</taxon>
        <taxon>Didymosphaeriaceae</taxon>
        <taxon>Paraphaeosphaeria</taxon>
    </lineage>
</organism>
<gene>
    <name evidence="2" type="ORF">PMIN01_06656</name>
</gene>
<feature type="region of interest" description="Disordered" evidence="1">
    <location>
        <begin position="56"/>
        <end position="84"/>
    </location>
</feature>
<comment type="caution">
    <text evidence="2">The sequence shown here is derived from an EMBL/GenBank/DDBJ whole genome shotgun (WGS) entry which is preliminary data.</text>
</comment>
<dbReference type="Proteomes" id="UP000756921">
    <property type="component" value="Unassembled WGS sequence"/>
</dbReference>
<keyword evidence="3" id="KW-1185">Reference proteome</keyword>